<keyword evidence="2" id="KW-0472">Membrane</keyword>
<keyword evidence="2" id="KW-0812">Transmembrane</keyword>
<sequence>MLVPVFCAVLVLSAVSPAVAAGARPGTYDFAPGARTVAGAGDTAGAALLGPGHTYRSSLPGDGKLFYRLRLRATDTAYVPVTAVPPAGATVSATDGIRVSVRDARGSSCSFASARFGAGLSPRPVTALAEREAGKALCQGEGTYYLLVERLDAEGSGTAARSGAWDLEIAPATEPDRAGTGPTAAAGAWDSATPQPLTARPADRTGGSGFATARPLGQGVWRTRLVPGQTQFYKVPLEWGRQLYASAELGGSSGHGYVGGALTLSLHNPVRGSVDDTSLGYTGTPRPTSLQPLPPVEYTNRYAVPAAVSAVRFAGDYYLVLHLSTRLAGSFGAGPFRVTLRVRVGGQAHAGPQYAGRPVPEGLFTVTPRDRQAALTGDTGGGDDLVMKLVAFGGIGAGTALLLVLGGWTVAARRGQTRVSAQKPTA</sequence>
<evidence type="ECO:0000313" key="4">
    <source>
        <dbReference type="EMBL" id="MBL1083235.1"/>
    </source>
</evidence>
<keyword evidence="5" id="KW-1185">Reference proteome</keyword>
<keyword evidence="2" id="KW-1133">Transmembrane helix</keyword>
<proteinExistence type="predicted"/>
<dbReference type="Proteomes" id="UP000661858">
    <property type="component" value="Unassembled WGS sequence"/>
</dbReference>
<feature type="chain" id="PRO_5039190631" description="Aromatic ring-opening dioxygenase LigA" evidence="3">
    <location>
        <begin position="21"/>
        <end position="426"/>
    </location>
</feature>
<evidence type="ECO:0000256" key="2">
    <source>
        <dbReference type="SAM" id="Phobius"/>
    </source>
</evidence>
<evidence type="ECO:0000256" key="3">
    <source>
        <dbReference type="SAM" id="SignalP"/>
    </source>
</evidence>
<evidence type="ECO:0000313" key="5">
    <source>
        <dbReference type="Proteomes" id="UP000661858"/>
    </source>
</evidence>
<organism evidence="4 5">
    <name type="scientific">Streptomyces actinomycinicus</name>
    <dbReference type="NCBI Taxonomy" id="1695166"/>
    <lineage>
        <taxon>Bacteria</taxon>
        <taxon>Bacillati</taxon>
        <taxon>Actinomycetota</taxon>
        <taxon>Actinomycetes</taxon>
        <taxon>Kitasatosporales</taxon>
        <taxon>Streptomycetaceae</taxon>
        <taxon>Streptomyces</taxon>
    </lineage>
</organism>
<feature type="compositionally biased region" description="Low complexity" evidence="1">
    <location>
        <begin position="178"/>
        <end position="188"/>
    </location>
</feature>
<evidence type="ECO:0008006" key="6">
    <source>
        <dbReference type="Google" id="ProtNLM"/>
    </source>
</evidence>
<comment type="caution">
    <text evidence="4">The sequence shown here is derived from an EMBL/GenBank/DDBJ whole genome shotgun (WGS) entry which is preliminary data.</text>
</comment>
<dbReference type="AlphaFoldDB" id="A0A937EJ59"/>
<feature type="region of interest" description="Disordered" evidence="1">
    <location>
        <begin position="173"/>
        <end position="213"/>
    </location>
</feature>
<feature type="transmembrane region" description="Helical" evidence="2">
    <location>
        <begin position="389"/>
        <end position="411"/>
    </location>
</feature>
<evidence type="ECO:0000256" key="1">
    <source>
        <dbReference type="SAM" id="MobiDB-lite"/>
    </source>
</evidence>
<dbReference type="EMBL" id="JAERRK010000006">
    <property type="protein sequence ID" value="MBL1083235.1"/>
    <property type="molecule type" value="Genomic_DNA"/>
</dbReference>
<gene>
    <name evidence="4" type="ORF">JK359_14770</name>
</gene>
<reference evidence="4" key="1">
    <citation type="submission" date="2021-01" db="EMBL/GenBank/DDBJ databases">
        <title>WGS of actinomycetes isolated from Thailand.</title>
        <authorList>
            <person name="Thawai C."/>
        </authorList>
    </citation>
    <scope>NUCLEOTIDE SEQUENCE</scope>
    <source>
        <strain evidence="4">RCU-197</strain>
    </source>
</reference>
<feature type="signal peptide" evidence="3">
    <location>
        <begin position="1"/>
        <end position="20"/>
    </location>
</feature>
<accession>A0A937EJ59</accession>
<name>A0A937EJ59_9ACTN</name>
<keyword evidence="3" id="KW-0732">Signal</keyword>
<protein>
    <recommendedName>
        <fullName evidence="6">Aromatic ring-opening dioxygenase LigA</fullName>
    </recommendedName>
</protein>